<evidence type="ECO:0000256" key="1">
    <source>
        <dbReference type="SAM" id="SignalP"/>
    </source>
</evidence>
<protein>
    <submittedName>
        <fullName evidence="2">Uncharacterized protein</fullName>
    </submittedName>
</protein>
<comment type="caution">
    <text evidence="2">The sequence shown here is derived from an EMBL/GenBank/DDBJ whole genome shotgun (WGS) entry which is preliminary data.</text>
</comment>
<dbReference type="AlphaFoldDB" id="A0AAN7BWR4"/>
<keyword evidence="3" id="KW-1185">Reference proteome</keyword>
<evidence type="ECO:0000313" key="3">
    <source>
        <dbReference type="Proteomes" id="UP001301958"/>
    </source>
</evidence>
<reference evidence="2" key="1">
    <citation type="journal article" date="2023" name="Mol. Phylogenet. Evol.">
        <title>Genome-scale phylogeny and comparative genomics of the fungal order Sordariales.</title>
        <authorList>
            <person name="Hensen N."/>
            <person name="Bonometti L."/>
            <person name="Westerberg I."/>
            <person name="Brannstrom I.O."/>
            <person name="Guillou S."/>
            <person name="Cros-Aarteil S."/>
            <person name="Calhoun S."/>
            <person name="Haridas S."/>
            <person name="Kuo A."/>
            <person name="Mondo S."/>
            <person name="Pangilinan J."/>
            <person name="Riley R."/>
            <person name="LaButti K."/>
            <person name="Andreopoulos B."/>
            <person name="Lipzen A."/>
            <person name="Chen C."/>
            <person name="Yan M."/>
            <person name="Daum C."/>
            <person name="Ng V."/>
            <person name="Clum A."/>
            <person name="Steindorff A."/>
            <person name="Ohm R.A."/>
            <person name="Martin F."/>
            <person name="Silar P."/>
            <person name="Natvig D.O."/>
            <person name="Lalanne C."/>
            <person name="Gautier V."/>
            <person name="Ament-Velasquez S.L."/>
            <person name="Kruys A."/>
            <person name="Hutchinson M.I."/>
            <person name="Powell A.J."/>
            <person name="Barry K."/>
            <person name="Miller A.N."/>
            <person name="Grigoriev I.V."/>
            <person name="Debuchy R."/>
            <person name="Gladieux P."/>
            <person name="Hiltunen Thoren M."/>
            <person name="Johannesson H."/>
        </authorList>
    </citation>
    <scope>NUCLEOTIDE SEQUENCE</scope>
    <source>
        <strain evidence="2">CBS 990.96</strain>
    </source>
</reference>
<organism evidence="2 3">
    <name type="scientific">Podospora fimiseda</name>
    <dbReference type="NCBI Taxonomy" id="252190"/>
    <lineage>
        <taxon>Eukaryota</taxon>
        <taxon>Fungi</taxon>
        <taxon>Dikarya</taxon>
        <taxon>Ascomycota</taxon>
        <taxon>Pezizomycotina</taxon>
        <taxon>Sordariomycetes</taxon>
        <taxon>Sordariomycetidae</taxon>
        <taxon>Sordariales</taxon>
        <taxon>Podosporaceae</taxon>
        <taxon>Podospora</taxon>
    </lineage>
</organism>
<feature type="chain" id="PRO_5042937307" evidence="1">
    <location>
        <begin position="24"/>
        <end position="279"/>
    </location>
</feature>
<keyword evidence="1" id="KW-0732">Signal</keyword>
<evidence type="ECO:0000313" key="2">
    <source>
        <dbReference type="EMBL" id="KAK4230722.1"/>
    </source>
</evidence>
<gene>
    <name evidence="2" type="ORF">QBC38DRAFT_452053</name>
</gene>
<reference evidence="2" key="2">
    <citation type="submission" date="2023-05" db="EMBL/GenBank/DDBJ databases">
        <authorList>
            <consortium name="Lawrence Berkeley National Laboratory"/>
            <person name="Steindorff A."/>
            <person name="Hensen N."/>
            <person name="Bonometti L."/>
            <person name="Westerberg I."/>
            <person name="Brannstrom I.O."/>
            <person name="Guillou S."/>
            <person name="Cros-Aarteil S."/>
            <person name="Calhoun S."/>
            <person name="Haridas S."/>
            <person name="Kuo A."/>
            <person name="Mondo S."/>
            <person name="Pangilinan J."/>
            <person name="Riley R."/>
            <person name="Labutti K."/>
            <person name="Andreopoulos B."/>
            <person name="Lipzen A."/>
            <person name="Chen C."/>
            <person name="Yanf M."/>
            <person name="Daum C."/>
            <person name="Ng V."/>
            <person name="Clum A."/>
            <person name="Ohm R."/>
            <person name="Martin F."/>
            <person name="Silar P."/>
            <person name="Natvig D."/>
            <person name="Lalanne C."/>
            <person name="Gautier V."/>
            <person name="Ament-Velasquez S.L."/>
            <person name="Kruys A."/>
            <person name="Hutchinson M.I."/>
            <person name="Powell A.J."/>
            <person name="Barry K."/>
            <person name="Miller A.N."/>
            <person name="Grigoriev I.V."/>
            <person name="Debuchy R."/>
            <person name="Gladieux P."/>
            <person name="Thoren M.H."/>
            <person name="Johannesson H."/>
        </authorList>
    </citation>
    <scope>NUCLEOTIDE SEQUENCE</scope>
    <source>
        <strain evidence="2">CBS 990.96</strain>
    </source>
</reference>
<feature type="signal peptide" evidence="1">
    <location>
        <begin position="1"/>
        <end position="23"/>
    </location>
</feature>
<name>A0AAN7BWR4_9PEZI</name>
<proteinExistence type="predicted"/>
<dbReference type="EMBL" id="MU865297">
    <property type="protein sequence ID" value="KAK4230722.1"/>
    <property type="molecule type" value="Genomic_DNA"/>
</dbReference>
<accession>A0AAN7BWR4</accession>
<sequence length="279" mass="31522">MIGFSAHLSLLFAFVAFSKTTDAFPPAQSPGFPWRPAVWTDLEMAQMGLIVANSITPMGRTYQKWPSGIIPEPCSFSFPGESHDSEAYDVWYEDYLVLQNTLDNLGRLPFTLRDPIRYIIVHDSKPWKPRESGYISSMFVNNPDVGFFLNQETRIVDPSGMPGFDIWLHSLGSLAVHYSYNDGAIDYSDFDIGYDEAFHNDSAIPVDRGNSTDYHTFADIFTITAFDSLFPGGLENLTQQLSPRTSEFSWKQMAHQITYIKSLLDEEFHPAKGSKCSRP</sequence>
<dbReference type="Proteomes" id="UP001301958">
    <property type="component" value="Unassembled WGS sequence"/>
</dbReference>